<reference evidence="2" key="1">
    <citation type="submission" date="2021-01" db="EMBL/GenBank/DDBJ databases">
        <authorList>
            <person name="Kaushik A."/>
        </authorList>
    </citation>
    <scope>NUCLEOTIDE SEQUENCE</scope>
    <source>
        <strain evidence="2">AG3-1AP</strain>
    </source>
</reference>
<comment type="caution">
    <text evidence="2">The sequence shown here is derived from an EMBL/GenBank/DDBJ whole genome shotgun (WGS) entry which is preliminary data.</text>
</comment>
<protein>
    <recommendedName>
        <fullName evidence="1">DUF6593 domain-containing protein</fullName>
    </recommendedName>
</protein>
<proteinExistence type="predicted"/>
<dbReference type="AlphaFoldDB" id="A0A8H2XZZ8"/>
<feature type="domain" description="DUF6593" evidence="1">
    <location>
        <begin position="9"/>
        <end position="147"/>
    </location>
</feature>
<evidence type="ECO:0000313" key="3">
    <source>
        <dbReference type="Proteomes" id="UP000663831"/>
    </source>
</evidence>
<evidence type="ECO:0000259" key="1">
    <source>
        <dbReference type="Pfam" id="PF20236"/>
    </source>
</evidence>
<evidence type="ECO:0000313" key="2">
    <source>
        <dbReference type="EMBL" id="CAE6438044.1"/>
    </source>
</evidence>
<name>A0A8H2XZZ8_9AGAM</name>
<gene>
    <name evidence="2" type="ORF">RDB_LOCUS50701</name>
</gene>
<dbReference type="Proteomes" id="UP000663831">
    <property type="component" value="Unassembled WGS sequence"/>
</dbReference>
<dbReference type="EMBL" id="CAJMWV010001463">
    <property type="protein sequence ID" value="CAE6438044.1"/>
    <property type="molecule type" value="Genomic_DNA"/>
</dbReference>
<dbReference type="InterPro" id="IPR046528">
    <property type="entry name" value="DUF6593"/>
</dbReference>
<dbReference type="Pfam" id="PF20236">
    <property type="entry name" value="DUF6593"/>
    <property type="match status" value="1"/>
</dbReference>
<accession>A0A8H2XZZ8</accession>
<dbReference type="OrthoDB" id="3360976at2759"/>
<organism evidence="2 3">
    <name type="scientific">Rhizoctonia solani</name>
    <dbReference type="NCBI Taxonomy" id="456999"/>
    <lineage>
        <taxon>Eukaryota</taxon>
        <taxon>Fungi</taxon>
        <taxon>Dikarya</taxon>
        <taxon>Basidiomycota</taxon>
        <taxon>Agaricomycotina</taxon>
        <taxon>Agaricomycetes</taxon>
        <taxon>Cantharellales</taxon>
        <taxon>Ceratobasidiaceae</taxon>
        <taxon>Rhizoctonia</taxon>
    </lineage>
</organism>
<sequence>MTTYTLSKNSPRNTVLTDPDGNIAYKIFTPFTLKNITTTITRAEKSDLVAVIHWNVTDKNEITMNGVTKRINDVFPKTKTLGRSRVYTTPDGEKFKWKNLIKLYCVSEPTGLNIATYYKVFFGGHREKKSTLDIAPSALHLSDILVGSDMGYYGKRRGRLKPFQADTPSHNVAAILQRTSIASSS</sequence>